<dbReference type="InterPro" id="IPR036569">
    <property type="entry name" value="RpiB_LacA_LacB_sf"/>
</dbReference>
<dbReference type="GO" id="GO:0019316">
    <property type="term" value="P:D-allose catabolic process"/>
    <property type="evidence" value="ECO:0007669"/>
    <property type="project" value="TreeGrafter"/>
</dbReference>
<reference evidence="2 5" key="3">
    <citation type="submission" date="2020-11" db="EMBL/GenBank/DDBJ databases">
        <authorList>
            <consortium name="Pathogen Informatics"/>
        </authorList>
    </citation>
    <scope>NUCLEOTIDE SEQUENCE [LARGE SCALE GENOMIC DNA]</scope>
    <source>
        <strain evidence="2 5">NCTC12218</strain>
    </source>
</reference>
<dbReference type="NCBIfam" id="TIGR00689">
    <property type="entry name" value="rpiB_lacA_lacB"/>
    <property type="match status" value="1"/>
</dbReference>
<accession>A0A7Z7VXF9</accession>
<evidence type="ECO:0000313" key="5">
    <source>
        <dbReference type="Proteomes" id="UP000264146"/>
    </source>
</evidence>
<protein>
    <submittedName>
        <fullName evidence="4">Galactose-6-phosphate isomerase subunit LacB</fullName>
        <ecNumber evidence="4">5.3.1.26</ecNumber>
    </submittedName>
</protein>
<comment type="similarity">
    <text evidence="1">Belongs to the LacAB/RpiB family.</text>
</comment>
<dbReference type="RefSeq" id="WP_016425037.1">
    <property type="nucleotide sequence ID" value="NZ_CABKRV010000001.1"/>
</dbReference>
<proteinExistence type="inferred from homology"/>
<dbReference type="NCBIfam" id="NF006381">
    <property type="entry name" value="PRK08622.1"/>
    <property type="match status" value="1"/>
</dbReference>
<dbReference type="EC" id="5.3.1.26" evidence="4"/>
<evidence type="ECO:0000256" key="1">
    <source>
        <dbReference type="ARBA" id="ARBA00008754"/>
    </source>
</evidence>
<gene>
    <name evidence="4" type="primary">lacB_1</name>
    <name evidence="3" type="ORF">C1O36_04210</name>
    <name evidence="4" type="ORF">NCTC12218_01538</name>
</gene>
<dbReference type="GO" id="GO:0009052">
    <property type="term" value="P:pentose-phosphate shunt, non-oxidative branch"/>
    <property type="evidence" value="ECO:0007669"/>
    <property type="project" value="TreeGrafter"/>
</dbReference>
<dbReference type="EMBL" id="LR962863">
    <property type="protein sequence ID" value="CAD7359876.1"/>
    <property type="molecule type" value="Genomic_DNA"/>
</dbReference>
<dbReference type="Gene3D" id="3.40.1400.10">
    <property type="entry name" value="Sugar-phosphate isomerase, RpiB/LacA/LacB"/>
    <property type="match status" value="1"/>
</dbReference>
<organism evidence="4">
    <name type="scientific">Staphylococcus schleiferi</name>
    <dbReference type="NCBI Taxonomy" id="1295"/>
    <lineage>
        <taxon>Bacteria</taxon>
        <taxon>Bacillati</taxon>
        <taxon>Bacillota</taxon>
        <taxon>Bacilli</taxon>
        <taxon>Bacillales</taxon>
        <taxon>Staphylococcaceae</taxon>
        <taxon>Staphylococcus</taxon>
    </lineage>
</organism>
<reference evidence="3 6" key="1">
    <citation type="submission" date="2018-01" db="EMBL/GenBank/DDBJ databases">
        <title>Complete genome sequence of Staphylococcus Scheliferi isolated from human.</title>
        <authorList>
            <person name="Abouelkhair M.A."/>
            <person name="Bemis D.A."/>
            <person name="Kania S.A."/>
        </authorList>
    </citation>
    <scope>NUCLEOTIDE SEQUENCE [LARGE SCALE GENOMIC DNA]</scope>
    <source>
        <strain evidence="3 6">ATCC 43808</strain>
    </source>
</reference>
<dbReference type="PANTHER" id="PTHR30345">
    <property type="entry name" value="RIBOSE-5-PHOSPHATE ISOMERASE B"/>
    <property type="match status" value="1"/>
</dbReference>
<dbReference type="Pfam" id="PF02502">
    <property type="entry name" value="LacAB_rpiB"/>
    <property type="match status" value="1"/>
</dbReference>
<evidence type="ECO:0000313" key="3">
    <source>
        <dbReference type="EMBL" id="NHA33731.1"/>
    </source>
</evidence>
<reference evidence="4" key="2">
    <citation type="submission" date="2018-06" db="EMBL/GenBank/DDBJ databases">
        <authorList>
            <consortium name="Pathogen Informatics"/>
            <person name="Doyle S."/>
        </authorList>
    </citation>
    <scope>NUCLEOTIDE SEQUENCE [LARGE SCALE GENOMIC DNA]</scope>
    <source>
        <strain evidence="4">NCTC12218</strain>
    </source>
</reference>
<dbReference type="GeneID" id="93790152"/>
<dbReference type="InterPro" id="IPR003500">
    <property type="entry name" value="RpiB_LacA_LacB"/>
</dbReference>
<dbReference type="Proteomes" id="UP000572988">
    <property type="component" value="Unassembled WGS sequence"/>
</dbReference>
<dbReference type="EMBL" id="UHEF01000001">
    <property type="protein sequence ID" value="SUM89093.1"/>
    <property type="molecule type" value="Genomic_DNA"/>
</dbReference>
<dbReference type="GO" id="GO:0050044">
    <property type="term" value="F:galactose-6-phosphate isomerase activity"/>
    <property type="evidence" value="ECO:0007669"/>
    <property type="project" value="UniProtKB-EC"/>
</dbReference>
<dbReference type="GO" id="GO:0004751">
    <property type="term" value="F:ribose-5-phosphate isomerase activity"/>
    <property type="evidence" value="ECO:0007669"/>
    <property type="project" value="TreeGrafter"/>
</dbReference>
<evidence type="ECO:0000313" key="6">
    <source>
        <dbReference type="Proteomes" id="UP000572988"/>
    </source>
</evidence>
<sequence length="171" mass="19064">MKIAIGCDHIVTDVKMRISEHLKDLGHEVIDFGTYDKHRTHYPIFGKLTAESVVKQEADLGVVLCGTGVGISVSANKTPGARVALVRDTTSARIAKQQYNCNLIAVGGAVTGIDLIKNIVETFINTEYKHTDENEALIRQIDHVLESEDVHYTDDMFDLYLEKWNQGAYQD</sequence>
<dbReference type="PANTHER" id="PTHR30345:SF0">
    <property type="entry name" value="DNA DAMAGE-REPAIR_TOLERATION PROTEIN DRT102"/>
    <property type="match status" value="1"/>
</dbReference>
<evidence type="ECO:0000313" key="4">
    <source>
        <dbReference type="EMBL" id="SUM89093.1"/>
    </source>
</evidence>
<name>A0A7Z7VXF9_STASC</name>
<dbReference type="Proteomes" id="UP000264146">
    <property type="component" value="Chromosome"/>
</dbReference>
<keyword evidence="6" id="KW-1185">Reference proteome</keyword>
<dbReference type="NCBIfam" id="NF004051">
    <property type="entry name" value="PRK05571.1"/>
    <property type="match status" value="1"/>
</dbReference>
<dbReference type="EMBL" id="POVK01000010">
    <property type="protein sequence ID" value="NHA33731.1"/>
    <property type="molecule type" value="Genomic_DNA"/>
</dbReference>
<dbReference type="AlphaFoldDB" id="A0A7Z7VXF9"/>
<evidence type="ECO:0000313" key="2">
    <source>
        <dbReference type="EMBL" id="CAD7359876.1"/>
    </source>
</evidence>
<keyword evidence="4" id="KW-0413">Isomerase</keyword>
<dbReference type="PIRSF" id="PIRSF005384">
    <property type="entry name" value="RpiB_LacA_B"/>
    <property type="match status" value="1"/>
</dbReference>
<dbReference type="SUPFAM" id="SSF89623">
    <property type="entry name" value="Ribose/Galactose isomerase RpiB/AlsB"/>
    <property type="match status" value="1"/>
</dbReference>